<dbReference type="Proteomes" id="UP000681720">
    <property type="component" value="Unassembled WGS sequence"/>
</dbReference>
<comment type="caution">
    <text evidence="1">The sequence shown here is derived from an EMBL/GenBank/DDBJ whole genome shotgun (WGS) entry which is preliminary data.</text>
</comment>
<proteinExistence type="predicted"/>
<evidence type="ECO:0000313" key="5">
    <source>
        <dbReference type="Proteomes" id="UP000663855"/>
    </source>
</evidence>
<dbReference type="EMBL" id="CAJOBH010106096">
    <property type="protein sequence ID" value="CAF4637858.1"/>
    <property type="molecule type" value="Genomic_DNA"/>
</dbReference>
<evidence type="ECO:0000313" key="2">
    <source>
        <dbReference type="EMBL" id="CAF3977263.1"/>
    </source>
</evidence>
<dbReference type="EMBL" id="CAJOBI010004974">
    <property type="protein sequence ID" value="CAF4018358.1"/>
    <property type="molecule type" value="Genomic_DNA"/>
</dbReference>
<reference evidence="1" key="1">
    <citation type="submission" date="2021-02" db="EMBL/GenBank/DDBJ databases">
        <authorList>
            <person name="Nowell W R."/>
        </authorList>
    </citation>
    <scope>NUCLEOTIDE SEQUENCE</scope>
</reference>
<sequence>MTKDPVQFPPVIQQRPWNRRLMYIRFGYESGHISRFTKEFRKWWKKHYQSPGSAANRIQLRLIPRTNRTLQNYLVRKKPSKRFLTKIDLKP</sequence>
<dbReference type="Proteomes" id="UP000681967">
    <property type="component" value="Unassembled WGS sequence"/>
</dbReference>
<accession>A0A814SXV7</accession>
<evidence type="ECO:0000313" key="4">
    <source>
        <dbReference type="EMBL" id="CAF4637858.1"/>
    </source>
</evidence>
<evidence type="ECO:0000313" key="3">
    <source>
        <dbReference type="EMBL" id="CAF4018358.1"/>
    </source>
</evidence>
<dbReference type="Proteomes" id="UP000676336">
    <property type="component" value="Unassembled WGS sequence"/>
</dbReference>
<protein>
    <submittedName>
        <fullName evidence="1">Uncharacterized protein</fullName>
    </submittedName>
</protein>
<evidence type="ECO:0000313" key="1">
    <source>
        <dbReference type="EMBL" id="CAF1154002.1"/>
    </source>
</evidence>
<gene>
    <name evidence="4" type="ORF">BYL167_LOCUS41644</name>
    <name evidence="1" type="ORF">CJN711_LOCUS9670</name>
    <name evidence="2" type="ORF">GIL414_LOCUS10481</name>
    <name evidence="3" type="ORF">SMN809_LOCUS12872</name>
</gene>
<dbReference type="EMBL" id="CAJOBJ010003765">
    <property type="protein sequence ID" value="CAF3977263.1"/>
    <property type="molecule type" value="Genomic_DNA"/>
</dbReference>
<organism evidence="1 5">
    <name type="scientific">Rotaria magnacalcarata</name>
    <dbReference type="NCBI Taxonomy" id="392030"/>
    <lineage>
        <taxon>Eukaryota</taxon>
        <taxon>Metazoa</taxon>
        <taxon>Spiralia</taxon>
        <taxon>Gnathifera</taxon>
        <taxon>Rotifera</taxon>
        <taxon>Eurotatoria</taxon>
        <taxon>Bdelloidea</taxon>
        <taxon>Philodinida</taxon>
        <taxon>Philodinidae</taxon>
        <taxon>Rotaria</taxon>
    </lineage>
</organism>
<dbReference type="Proteomes" id="UP000663855">
    <property type="component" value="Unassembled WGS sequence"/>
</dbReference>
<dbReference type="EMBL" id="CAJNOV010003807">
    <property type="protein sequence ID" value="CAF1154002.1"/>
    <property type="molecule type" value="Genomic_DNA"/>
</dbReference>
<name>A0A814SXV7_9BILA</name>
<dbReference type="AlphaFoldDB" id="A0A814SXV7"/>